<evidence type="ECO:0000313" key="2">
    <source>
        <dbReference type="EMBL" id="KZT34681.1"/>
    </source>
</evidence>
<reference evidence="2 3" key="1">
    <citation type="journal article" date="2016" name="Mol. Biol. Evol.">
        <title>Comparative Genomics of Early-Diverging Mushroom-Forming Fungi Provides Insights into the Origins of Lignocellulose Decay Capabilities.</title>
        <authorList>
            <person name="Nagy L.G."/>
            <person name="Riley R."/>
            <person name="Tritt A."/>
            <person name="Adam C."/>
            <person name="Daum C."/>
            <person name="Floudas D."/>
            <person name="Sun H."/>
            <person name="Yadav J.S."/>
            <person name="Pangilinan J."/>
            <person name="Larsson K.H."/>
            <person name="Matsuura K."/>
            <person name="Barry K."/>
            <person name="Labutti K."/>
            <person name="Kuo R."/>
            <person name="Ohm R.A."/>
            <person name="Bhattacharya S.S."/>
            <person name="Shirouzu T."/>
            <person name="Yoshinaga Y."/>
            <person name="Martin F.M."/>
            <person name="Grigoriev I.V."/>
            <person name="Hibbett D.S."/>
        </authorList>
    </citation>
    <scope>NUCLEOTIDE SEQUENCE [LARGE SCALE GENOMIC DNA]</scope>
    <source>
        <strain evidence="2 3">HHB10207 ss-3</strain>
    </source>
</reference>
<keyword evidence="3" id="KW-1185">Reference proteome</keyword>
<organism evidence="2 3">
    <name type="scientific">Sistotremastrum suecicum HHB10207 ss-3</name>
    <dbReference type="NCBI Taxonomy" id="1314776"/>
    <lineage>
        <taxon>Eukaryota</taxon>
        <taxon>Fungi</taxon>
        <taxon>Dikarya</taxon>
        <taxon>Basidiomycota</taxon>
        <taxon>Agaricomycotina</taxon>
        <taxon>Agaricomycetes</taxon>
        <taxon>Sistotremastrales</taxon>
        <taxon>Sistotremastraceae</taxon>
        <taxon>Sistotremastrum</taxon>
    </lineage>
</organism>
<gene>
    <name evidence="2" type="ORF">SISSUDRAFT_1131706</name>
</gene>
<feature type="region of interest" description="Disordered" evidence="1">
    <location>
        <begin position="53"/>
        <end position="85"/>
    </location>
</feature>
<accession>A0A165ZVG7</accession>
<evidence type="ECO:0000313" key="3">
    <source>
        <dbReference type="Proteomes" id="UP000076798"/>
    </source>
</evidence>
<protein>
    <submittedName>
        <fullName evidence="2">Uncharacterized protein</fullName>
    </submittedName>
</protein>
<dbReference type="Proteomes" id="UP000076798">
    <property type="component" value="Unassembled WGS sequence"/>
</dbReference>
<dbReference type="AlphaFoldDB" id="A0A165ZVG7"/>
<evidence type="ECO:0000256" key="1">
    <source>
        <dbReference type="SAM" id="MobiDB-lite"/>
    </source>
</evidence>
<name>A0A165ZVG7_9AGAM</name>
<sequence length="372" mass="40602">MAGGPGPAWTETISIEGLSKVLTVNIYIKHAMGSDVFFGTLTAEIAELSSELRASNTGNGDQGWTKPRRVATGGHDSDESMPTLSFKFTPLDPAEARDDDSATLSVHSEAPNSRLDPDLEWLRKAKEAASHAIESLKKASLGMQREEDLVETAKSAGDILGPVASDAQEIFGLIGAFVDVVDKIAEVHPYAKLAWAVISLPFKITKAQMDRDEELTQLVDAINDTYAFIATFWRGIDNLAASQDSLKKMTVKLIVDTATCGAFICDECSKNAAFVKRTIRHILTGPVIDARIAQFKSDFKERKTEISQLLTGHNFVGILDLEHHMSQFSSDDVLKDLPYLRDAGYGEGGCLPSTRKEVIDEICSWIKSPIIV</sequence>
<dbReference type="EMBL" id="KV428170">
    <property type="protein sequence ID" value="KZT34681.1"/>
    <property type="molecule type" value="Genomic_DNA"/>
</dbReference>
<proteinExistence type="predicted"/>
<dbReference type="STRING" id="1314776.A0A165ZVG7"/>
<dbReference type="OrthoDB" id="163438at2759"/>